<dbReference type="SUPFAM" id="SSF54849">
    <property type="entry name" value="GroEL-intermediate domain like"/>
    <property type="match status" value="1"/>
</dbReference>
<dbReference type="GO" id="GO:0003735">
    <property type="term" value="F:structural constituent of ribosome"/>
    <property type="evidence" value="ECO:0007669"/>
    <property type="project" value="EnsemblPlants"/>
</dbReference>
<dbReference type="SUPFAM" id="SSF48592">
    <property type="entry name" value="GroEL equatorial domain-like"/>
    <property type="match status" value="1"/>
</dbReference>
<dbReference type="GO" id="GO:0005759">
    <property type="term" value="C:mitochondrial matrix"/>
    <property type="evidence" value="ECO:0007669"/>
    <property type="project" value="EnsemblPlants"/>
</dbReference>
<evidence type="ECO:0000256" key="4">
    <source>
        <dbReference type="ARBA" id="ARBA00022840"/>
    </source>
</evidence>
<keyword evidence="5" id="KW-0809">Transit peptide</keyword>
<dbReference type="GO" id="GO:0042026">
    <property type="term" value="P:protein refolding"/>
    <property type="evidence" value="ECO:0007669"/>
    <property type="project" value="InterPro"/>
</dbReference>
<keyword evidence="4" id="KW-0067">ATP-binding</keyword>
<dbReference type="GO" id="GO:0140662">
    <property type="term" value="F:ATP-dependent protein folding chaperone"/>
    <property type="evidence" value="ECO:0007669"/>
    <property type="project" value="InterPro"/>
</dbReference>
<evidence type="ECO:0000256" key="3">
    <source>
        <dbReference type="ARBA" id="ARBA00022741"/>
    </source>
</evidence>
<dbReference type="eggNOG" id="KOG0356">
    <property type="taxonomic scope" value="Eukaryota"/>
</dbReference>
<dbReference type="PANTHER" id="PTHR45633">
    <property type="entry name" value="60 KDA HEAT SHOCK PROTEIN, MITOCHONDRIAL"/>
    <property type="match status" value="1"/>
</dbReference>
<evidence type="ECO:0000256" key="6">
    <source>
        <dbReference type="ARBA" id="ARBA00023186"/>
    </source>
</evidence>
<reference evidence="8" key="1">
    <citation type="journal article" date="2015" name="Nat. Plants">
        <title>Genome expansion of Arabis alpina linked with retrotransposition and reduced symmetric DNA methylation.</title>
        <authorList>
            <person name="Willing E.M."/>
            <person name="Rawat V."/>
            <person name="Mandakova T."/>
            <person name="Maumus F."/>
            <person name="James G.V."/>
            <person name="Nordstroem K.J."/>
            <person name="Becker C."/>
            <person name="Warthmann N."/>
            <person name="Chica C."/>
            <person name="Szarzynska B."/>
            <person name="Zytnicki M."/>
            <person name="Albani M.C."/>
            <person name="Kiefer C."/>
            <person name="Bergonzi S."/>
            <person name="Castaings L."/>
            <person name="Mateos J.L."/>
            <person name="Berns M.C."/>
            <person name="Bujdoso N."/>
            <person name="Piofczyk T."/>
            <person name="de Lorenzo L."/>
            <person name="Barrero-Sicilia C."/>
            <person name="Mateos I."/>
            <person name="Piednoel M."/>
            <person name="Hagmann J."/>
            <person name="Chen-Min-Tao R."/>
            <person name="Iglesias-Fernandez R."/>
            <person name="Schuster S.C."/>
            <person name="Alonso-Blanco C."/>
            <person name="Roudier F."/>
            <person name="Carbonero P."/>
            <person name="Paz-Ares J."/>
            <person name="Davis S.J."/>
            <person name="Pecinka A."/>
            <person name="Quesneville H."/>
            <person name="Colot V."/>
            <person name="Lysak M.A."/>
            <person name="Weigel D."/>
            <person name="Coupland G."/>
            <person name="Schneeberger K."/>
        </authorList>
    </citation>
    <scope>NUCLEOTIDE SEQUENCE [LARGE SCALE GENOMIC DNA]</scope>
    <source>
        <strain evidence="8">cv. Pajares</strain>
    </source>
</reference>
<evidence type="ECO:0000313" key="7">
    <source>
        <dbReference type="EMBL" id="KFK24236.1"/>
    </source>
</evidence>
<dbReference type="Proteomes" id="UP000029120">
    <property type="component" value="Unassembled WGS sequence"/>
</dbReference>
<protein>
    <submittedName>
        <fullName evidence="7">Uncharacterized protein</fullName>
    </submittedName>
</protein>
<evidence type="ECO:0000256" key="1">
    <source>
        <dbReference type="ARBA" id="ARBA00006607"/>
    </source>
</evidence>
<dbReference type="GO" id="GO:0005829">
    <property type="term" value="C:cytosol"/>
    <property type="evidence" value="ECO:0007669"/>
    <property type="project" value="EnsemblPlants"/>
</dbReference>
<evidence type="ECO:0000313" key="8">
    <source>
        <dbReference type="Proteomes" id="UP000029120"/>
    </source>
</evidence>
<dbReference type="InterPro" id="IPR017998">
    <property type="entry name" value="Chaperone_TCP-1"/>
</dbReference>
<dbReference type="PRINTS" id="PR00304">
    <property type="entry name" value="TCOMPLEXTCP1"/>
</dbReference>
<dbReference type="OrthoDB" id="1733909at2759"/>
<dbReference type="Pfam" id="PF00118">
    <property type="entry name" value="Cpn60_TCP1"/>
    <property type="match status" value="1"/>
</dbReference>
<evidence type="ECO:0000256" key="5">
    <source>
        <dbReference type="ARBA" id="ARBA00022946"/>
    </source>
</evidence>
<gene>
    <name evidence="7" type="ORF">AALP_AAs53933U000100</name>
</gene>
<sequence>FAPDYDKEKLKERLAKLSGGVAVLKIGGASEAEVGEKKDRETDALNATKVVVEEGILPGGGVALPTANFDKKIGVQIIQNAFKTPVYTIASNAGVEGAVIVGKLLEQDNPDLSYDAAKCEFVDMVKAGIIDPLKVIRTALVGAASVSSLLTTTEAVVVELPKDESESAGAGGGMGGMGGMNY</sequence>
<dbReference type="Gene3D" id="3.50.7.10">
    <property type="entry name" value="GroEL"/>
    <property type="match status" value="1"/>
</dbReference>
<dbReference type="InterPro" id="IPR027413">
    <property type="entry name" value="GROEL-like_equatorial_sf"/>
</dbReference>
<dbReference type="Gene3D" id="1.10.560.10">
    <property type="entry name" value="GroEL-like equatorial domain"/>
    <property type="match status" value="1"/>
</dbReference>
<dbReference type="AlphaFoldDB" id="A0A087G2Y4"/>
<keyword evidence="6" id="KW-0143">Chaperone</keyword>
<dbReference type="GO" id="GO:0009408">
    <property type="term" value="P:response to heat"/>
    <property type="evidence" value="ECO:0007669"/>
    <property type="project" value="EnsemblPlants"/>
</dbReference>
<organism evidence="7 8">
    <name type="scientific">Arabis alpina</name>
    <name type="common">Alpine rock-cress</name>
    <dbReference type="NCBI Taxonomy" id="50452"/>
    <lineage>
        <taxon>Eukaryota</taxon>
        <taxon>Viridiplantae</taxon>
        <taxon>Streptophyta</taxon>
        <taxon>Embryophyta</taxon>
        <taxon>Tracheophyta</taxon>
        <taxon>Spermatophyta</taxon>
        <taxon>Magnoliopsida</taxon>
        <taxon>eudicotyledons</taxon>
        <taxon>Gunneridae</taxon>
        <taxon>Pentapetalae</taxon>
        <taxon>rosids</taxon>
        <taxon>malvids</taxon>
        <taxon>Brassicales</taxon>
        <taxon>Brassicaceae</taxon>
        <taxon>Arabideae</taxon>
        <taxon>Arabis</taxon>
    </lineage>
</organism>
<dbReference type="InterPro" id="IPR027409">
    <property type="entry name" value="GroEL-like_apical_dom_sf"/>
</dbReference>
<keyword evidence="3" id="KW-0547">Nucleotide-binding</keyword>
<dbReference type="EMBL" id="KL970973">
    <property type="protein sequence ID" value="KFK24236.1"/>
    <property type="molecule type" value="Genomic_DNA"/>
</dbReference>
<feature type="non-terminal residue" evidence="7">
    <location>
        <position position="1"/>
    </location>
</feature>
<dbReference type="OMA" id="FFICIEC"/>
<dbReference type="Gramene" id="KFK24236">
    <property type="protein sequence ID" value="KFK24236"/>
    <property type="gene ID" value="AALP_AAs53933U000100"/>
</dbReference>
<comment type="similarity">
    <text evidence="2">Belongs to the TCP-1 chaperonin family.</text>
</comment>
<dbReference type="Gene3D" id="3.30.260.10">
    <property type="entry name" value="TCP-1-like chaperonin intermediate domain"/>
    <property type="match status" value="1"/>
</dbReference>
<comment type="similarity">
    <text evidence="1">Belongs to the chaperonin (HSP60) family.</text>
</comment>
<name>A0A087G2Y4_ARAAL</name>
<proteinExistence type="inferred from homology"/>
<dbReference type="GO" id="GO:0000373">
    <property type="term" value="P:Group II intron splicing"/>
    <property type="evidence" value="ECO:0007669"/>
    <property type="project" value="EnsemblPlants"/>
</dbReference>
<dbReference type="GO" id="GO:0003723">
    <property type="term" value="F:RNA binding"/>
    <property type="evidence" value="ECO:0007669"/>
    <property type="project" value="EnsemblPlants"/>
</dbReference>
<keyword evidence="8" id="KW-1185">Reference proteome</keyword>
<accession>A0A087G2Y4</accession>
<dbReference type="InterPro" id="IPR002423">
    <property type="entry name" value="Cpn60/GroEL/TCP-1"/>
</dbReference>
<dbReference type="GO" id="GO:0005524">
    <property type="term" value="F:ATP binding"/>
    <property type="evidence" value="ECO:0007669"/>
    <property type="project" value="UniProtKB-KW"/>
</dbReference>
<dbReference type="InterPro" id="IPR027410">
    <property type="entry name" value="TCP-1-like_intermed_sf"/>
</dbReference>
<evidence type="ECO:0000256" key="2">
    <source>
        <dbReference type="ARBA" id="ARBA00008020"/>
    </source>
</evidence>
<dbReference type="InterPro" id="IPR001844">
    <property type="entry name" value="Cpn60/GroEL"/>
</dbReference>